<evidence type="ECO:0000256" key="2">
    <source>
        <dbReference type="ARBA" id="ARBA00023002"/>
    </source>
</evidence>
<protein>
    <submittedName>
        <fullName evidence="5">Dihydrodipicolinate reductase</fullName>
    </submittedName>
</protein>
<dbReference type="CDD" id="cd24146">
    <property type="entry name" value="nat-AmDH_N_like"/>
    <property type="match status" value="1"/>
</dbReference>
<dbReference type="OrthoDB" id="4681066at2"/>
<keyword evidence="6" id="KW-1185">Reference proteome</keyword>
<evidence type="ECO:0000313" key="6">
    <source>
        <dbReference type="Proteomes" id="UP000179627"/>
    </source>
</evidence>
<accession>A0A1S1R6I2</accession>
<organism evidence="5 6">
    <name type="scientific">Parafrankia colletiae</name>
    <dbReference type="NCBI Taxonomy" id="573497"/>
    <lineage>
        <taxon>Bacteria</taxon>
        <taxon>Bacillati</taxon>
        <taxon>Actinomycetota</taxon>
        <taxon>Actinomycetes</taxon>
        <taxon>Frankiales</taxon>
        <taxon>Frankiaceae</taxon>
        <taxon>Parafrankia</taxon>
    </lineage>
</organism>
<dbReference type="Pfam" id="PF01113">
    <property type="entry name" value="DapB_N"/>
    <property type="match status" value="1"/>
</dbReference>
<dbReference type="InterPro" id="IPR000846">
    <property type="entry name" value="DapB_N"/>
</dbReference>
<evidence type="ECO:0000313" key="5">
    <source>
        <dbReference type="EMBL" id="OHV40344.1"/>
    </source>
</evidence>
<dbReference type="EMBL" id="MBLM01000080">
    <property type="protein sequence ID" value="OHV40344.1"/>
    <property type="molecule type" value="Genomic_DNA"/>
</dbReference>
<feature type="domain" description="2,4-diaminopentanoate dehydrogenase C-terminal" evidence="4">
    <location>
        <begin position="147"/>
        <end position="343"/>
    </location>
</feature>
<keyword evidence="1" id="KW-0521">NADP</keyword>
<gene>
    <name evidence="5" type="ORF">CC117_13965</name>
</gene>
<dbReference type="SUPFAM" id="SSF51735">
    <property type="entry name" value="NAD(P)-binding Rossmann-fold domains"/>
    <property type="match status" value="1"/>
</dbReference>
<keyword evidence="2" id="KW-0560">Oxidoreductase</keyword>
<dbReference type="Gene3D" id="3.40.50.720">
    <property type="entry name" value="NAD(P)-binding Rossmann-like Domain"/>
    <property type="match status" value="1"/>
</dbReference>
<dbReference type="InterPro" id="IPR045760">
    <property type="entry name" value="DAP_DH_C"/>
</dbReference>
<dbReference type="GO" id="GO:0009089">
    <property type="term" value="P:lysine biosynthetic process via diaminopimelate"/>
    <property type="evidence" value="ECO:0007669"/>
    <property type="project" value="InterPro"/>
</dbReference>
<name>A0A1S1R6I2_9ACTN</name>
<evidence type="ECO:0000259" key="3">
    <source>
        <dbReference type="Pfam" id="PF01113"/>
    </source>
</evidence>
<evidence type="ECO:0000256" key="1">
    <source>
        <dbReference type="ARBA" id="ARBA00022857"/>
    </source>
</evidence>
<dbReference type="AlphaFoldDB" id="A0A1S1R6I2"/>
<evidence type="ECO:0000259" key="4">
    <source>
        <dbReference type="Pfam" id="PF19328"/>
    </source>
</evidence>
<comment type="caution">
    <text evidence="5">The sequence shown here is derived from an EMBL/GenBank/DDBJ whole genome shotgun (WGS) entry which is preliminary data.</text>
</comment>
<dbReference type="GO" id="GO:0008839">
    <property type="term" value="F:4-hydroxy-tetrahydrodipicolinate reductase"/>
    <property type="evidence" value="ECO:0007669"/>
    <property type="project" value="InterPro"/>
</dbReference>
<dbReference type="RefSeq" id="WP_071083465.1">
    <property type="nucleotide sequence ID" value="NZ_MBLM01000080.1"/>
</dbReference>
<feature type="domain" description="Dihydrodipicolinate reductase N-terminal" evidence="3">
    <location>
        <begin position="7"/>
        <end position="72"/>
    </location>
</feature>
<reference evidence="6" key="1">
    <citation type="submission" date="2016-07" db="EMBL/GenBank/DDBJ databases">
        <title>Sequence Frankia sp. strain CcI1.17.</title>
        <authorList>
            <person name="Ghodhbane-Gtari F."/>
            <person name="Swanson E."/>
            <person name="Gueddou A."/>
            <person name="Morris K."/>
            <person name="Hezbri K."/>
            <person name="Ktari A."/>
            <person name="Nouioui I."/>
            <person name="Abebe-Akele F."/>
            <person name="Simpson S."/>
            <person name="Thomas K."/>
            <person name="Gtari M."/>
            <person name="Tisa L.S."/>
            <person name="Hurst S."/>
        </authorList>
    </citation>
    <scope>NUCLEOTIDE SEQUENCE [LARGE SCALE GENOMIC DNA]</scope>
    <source>
        <strain evidence="6">Cc1.17</strain>
    </source>
</reference>
<proteinExistence type="predicted"/>
<dbReference type="Pfam" id="PF19328">
    <property type="entry name" value="DAP_DH_C"/>
    <property type="match status" value="1"/>
</dbReference>
<dbReference type="InterPro" id="IPR036291">
    <property type="entry name" value="NAD(P)-bd_dom_sf"/>
</dbReference>
<sequence>MLRVIQWGTGNVGRHAVAAVSGHPDLRLVGALVYSDAKAGRDVGEICGLGDLGVVATRDRDEIVALDADCVLYMAQGEMDPAGALDDICRLLAAGKNVVSTAVTAHIYPPSAGHHVVDRLEAACAEGGTSFHGTGIEPGWAAEVLPLAMSPLFRRIDSLLVRELLDYSTYDSADMLFEIMGFGRVPGAAVPMSDPVLAGSVFRAPIMMVADGLGATIDDFVYDRKVVVTDTAFDIWAGRIEAGTVSAQRFSCTAVIGGRPALTVEHITRVGSGQAPDWPTGRGWRVTVEGEPSMVLEARIAVRGEDETDQGCLGTAMHAVHAIGPVCRAEPGIRTFLDLPMINGRHVFGAEQACSR</sequence>
<dbReference type="Proteomes" id="UP000179627">
    <property type="component" value="Unassembled WGS sequence"/>
</dbReference>